<dbReference type="PANTHER" id="PTHR43585">
    <property type="entry name" value="FUMIPYRROLE BIOSYNTHESIS PROTEIN C"/>
    <property type="match status" value="1"/>
</dbReference>
<accession>A0A6S8CNL7</accession>
<sequence>MPPISKQPESKSLQIAVKSKPTLLLILPGNEGRKPVLEALVEFANIVVVLFVGGRDAEWVKPFVQGCIEVPQGSDNGVFNTSYEIVSNWFVNDESLPDGIMCYDEYGVELSSYLCEKFCLPGTPFGTMRMFRNKLAFRNACSEAGLCSIRYKHIKSEADINDVLQDKDWPFPSVLKPRKGAGSWHVHKIENRSDLLKIYHSLDENLRAGYFPVNIKDAGFLLEEYFEGAEVDIDGWATNGKVTFQLVSDNYPATEPYFLEQGGNYPSQLPLEAVNAFKDLTEKVLKLFSGVHSCFHFEAKMNLETMKLLPIEFNCRVGGAECPLSVEAVTGYYLPVVAARLALALPPPLPKRVAHKVVCSTNFYPDKAGVLTKNCHEVDAKKSKLVSLTLFQNRIGSNVQANNGSVSCLGWASSGGDSFEEASSNLEMVKKHIHVVVQPEDECKTE</sequence>
<dbReference type="Pfam" id="PF13535">
    <property type="entry name" value="ATP-grasp_4"/>
    <property type="match status" value="1"/>
</dbReference>
<evidence type="ECO:0000313" key="6">
    <source>
        <dbReference type="EMBL" id="CAE0438827.1"/>
    </source>
</evidence>
<dbReference type="GO" id="GO:0016874">
    <property type="term" value="F:ligase activity"/>
    <property type="evidence" value="ECO:0007669"/>
    <property type="project" value="UniProtKB-KW"/>
</dbReference>
<gene>
    <name evidence="6" type="ORF">ASTO00021_LOCUS9049</name>
    <name evidence="7" type="ORF">ASTO00021_LOCUS9050</name>
</gene>
<keyword evidence="1" id="KW-0436">Ligase</keyword>
<protein>
    <recommendedName>
        <fullName evidence="5">ATP-grasp domain-containing protein</fullName>
    </recommendedName>
</protein>
<evidence type="ECO:0000256" key="2">
    <source>
        <dbReference type="ARBA" id="ARBA00022741"/>
    </source>
</evidence>
<dbReference type="InterPro" id="IPR052032">
    <property type="entry name" value="ATP-dep_AA_Ligase"/>
</dbReference>
<dbReference type="InterPro" id="IPR013815">
    <property type="entry name" value="ATP_grasp_subdomain_1"/>
</dbReference>
<evidence type="ECO:0000259" key="5">
    <source>
        <dbReference type="PROSITE" id="PS50975"/>
    </source>
</evidence>
<dbReference type="AlphaFoldDB" id="A0A6S8CNL7"/>
<dbReference type="PROSITE" id="PS50975">
    <property type="entry name" value="ATP_GRASP"/>
    <property type="match status" value="1"/>
</dbReference>
<feature type="domain" description="ATP-grasp" evidence="5">
    <location>
        <begin position="138"/>
        <end position="343"/>
    </location>
</feature>
<dbReference type="EMBL" id="HBIN01012041">
    <property type="protein sequence ID" value="CAE0438827.1"/>
    <property type="molecule type" value="Transcribed_RNA"/>
</dbReference>
<dbReference type="InterPro" id="IPR011761">
    <property type="entry name" value="ATP-grasp"/>
</dbReference>
<keyword evidence="3 4" id="KW-0067">ATP-binding</keyword>
<evidence type="ECO:0000256" key="3">
    <source>
        <dbReference type="ARBA" id="ARBA00022840"/>
    </source>
</evidence>
<evidence type="ECO:0000256" key="1">
    <source>
        <dbReference type="ARBA" id="ARBA00022598"/>
    </source>
</evidence>
<dbReference type="Gene3D" id="3.30.470.20">
    <property type="entry name" value="ATP-grasp fold, B domain"/>
    <property type="match status" value="1"/>
</dbReference>
<dbReference type="PANTHER" id="PTHR43585:SF2">
    <property type="entry name" value="ATP-GRASP ENZYME FSQD"/>
    <property type="match status" value="1"/>
</dbReference>
<dbReference type="GO" id="GO:0046872">
    <property type="term" value="F:metal ion binding"/>
    <property type="evidence" value="ECO:0007669"/>
    <property type="project" value="InterPro"/>
</dbReference>
<keyword evidence="2 4" id="KW-0547">Nucleotide-binding</keyword>
<organism evidence="6">
    <name type="scientific">Aplanochytrium stocchinoi</name>
    <dbReference type="NCBI Taxonomy" id="215587"/>
    <lineage>
        <taxon>Eukaryota</taxon>
        <taxon>Sar</taxon>
        <taxon>Stramenopiles</taxon>
        <taxon>Bigyra</taxon>
        <taxon>Labyrinthulomycetes</taxon>
        <taxon>Thraustochytrida</taxon>
        <taxon>Thraustochytriidae</taxon>
        <taxon>Aplanochytrium</taxon>
    </lineage>
</organism>
<evidence type="ECO:0000313" key="7">
    <source>
        <dbReference type="EMBL" id="CAE0438828.1"/>
    </source>
</evidence>
<evidence type="ECO:0000256" key="4">
    <source>
        <dbReference type="PROSITE-ProRule" id="PRU00409"/>
    </source>
</evidence>
<dbReference type="SUPFAM" id="SSF56059">
    <property type="entry name" value="Glutathione synthetase ATP-binding domain-like"/>
    <property type="match status" value="1"/>
</dbReference>
<proteinExistence type="predicted"/>
<dbReference type="EMBL" id="HBIN01012042">
    <property type="protein sequence ID" value="CAE0438828.1"/>
    <property type="molecule type" value="Transcribed_RNA"/>
</dbReference>
<dbReference type="Gene3D" id="3.30.1490.20">
    <property type="entry name" value="ATP-grasp fold, A domain"/>
    <property type="match status" value="1"/>
</dbReference>
<dbReference type="GO" id="GO:0005524">
    <property type="term" value="F:ATP binding"/>
    <property type="evidence" value="ECO:0007669"/>
    <property type="project" value="UniProtKB-UniRule"/>
</dbReference>
<dbReference type="Gene3D" id="3.40.50.20">
    <property type="match status" value="1"/>
</dbReference>
<name>A0A6S8CNL7_9STRA</name>
<reference evidence="6" key="1">
    <citation type="submission" date="2021-01" db="EMBL/GenBank/DDBJ databases">
        <authorList>
            <person name="Corre E."/>
            <person name="Pelletier E."/>
            <person name="Niang G."/>
            <person name="Scheremetjew M."/>
            <person name="Finn R."/>
            <person name="Kale V."/>
            <person name="Holt S."/>
            <person name="Cochrane G."/>
            <person name="Meng A."/>
            <person name="Brown T."/>
            <person name="Cohen L."/>
        </authorList>
    </citation>
    <scope>NUCLEOTIDE SEQUENCE</scope>
    <source>
        <strain evidence="6">GSBS06</strain>
    </source>
</reference>